<dbReference type="CDD" id="cd00671">
    <property type="entry name" value="ArgRS_core"/>
    <property type="match status" value="1"/>
</dbReference>
<dbReference type="PROSITE" id="PS00178">
    <property type="entry name" value="AA_TRNA_LIGASE_I"/>
    <property type="match status" value="1"/>
</dbReference>
<dbReference type="HAMAP" id="MF_00123">
    <property type="entry name" value="Arg_tRNA_synth"/>
    <property type="match status" value="1"/>
</dbReference>
<comment type="subunit">
    <text evidence="9">Monomer.</text>
</comment>
<comment type="caution">
    <text evidence="13">The sequence shown here is derived from an EMBL/GenBank/DDBJ whole genome shotgun (WGS) entry which is preliminary data.</text>
</comment>
<dbReference type="PANTHER" id="PTHR11956:SF5">
    <property type="entry name" value="ARGININE--TRNA LIGASE, CYTOPLASMIC"/>
    <property type="match status" value="1"/>
</dbReference>
<proteinExistence type="inferred from homology"/>
<evidence type="ECO:0000256" key="8">
    <source>
        <dbReference type="ARBA" id="ARBA00049339"/>
    </source>
</evidence>
<evidence type="ECO:0000313" key="14">
    <source>
        <dbReference type="Proteomes" id="UP001601197"/>
    </source>
</evidence>
<dbReference type="InterPro" id="IPR001278">
    <property type="entry name" value="Arg-tRNA-ligase"/>
</dbReference>
<dbReference type="SMART" id="SM00836">
    <property type="entry name" value="DALR_1"/>
    <property type="match status" value="1"/>
</dbReference>
<dbReference type="Pfam" id="PF00750">
    <property type="entry name" value="tRNA-synt_1d"/>
    <property type="match status" value="1"/>
</dbReference>
<comment type="subcellular location">
    <subcellularLocation>
        <location evidence="9">Cytoplasm</location>
    </subcellularLocation>
</comment>
<evidence type="ECO:0000256" key="7">
    <source>
        <dbReference type="ARBA" id="ARBA00023146"/>
    </source>
</evidence>
<feature type="short sequence motif" description="'HIGH' region" evidence="9">
    <location>
        <begin position="127"/>
        <end position="137"/>
    </location>
</feature>
<keyword evidence="7 9" id="KW-0030">Aminoacyl-tRNA synthetase</keyword>
<dbReference type="Pfam" id="PF05746">
    <property type="entry name" value="DALR_1"/>
    <property type="match status" value="1"/>
</dbReference>
<evidence type="ECO:0000259" key="12">
    <source>
        <dbReference type="SMART" id="SM01016"/>
    </source>
</evidence>
<dbReference type="Gene3D" id="3.30.1360.70">
    <property type="entry name" value="Arginyl tRNA synthetase N-terminal domain"/>
    <property type="match status" value="1"/>
</dbReference>
<dbReference type="InterPro" id="IPR009080">
    <property type="entry name" value="tRNAsynth_Ia_anticodon-bd"/>
</dbReference>
<dbReference type="RefSeq" id="WP_073951631.1">
    <property type="nucleotide sequence ID" value="NZ_JBIAFJ010000023.1"/>
</dbReference>
<reference evidence="13 14" key="1">
    <citation type="submission" date="2024-10" db="EMBL/GenBank/DDBJ databases">
        <title>The Natural Products Discovery Center: Release of the First 8490 Sequenced Strains for Exploring Actinobacteria Biosynthetic Diversity.</title>
        <authorList>
            <person name="Kalkreuter E."/>
            <person name="Kautsar S.A."/>
            <person name="Yang D."/>
            <person name="Bader C.D."/>
            <person name="Teijaro C.N."/>
            <person name="Fluegel L."/>
            <person name="Davis C.M."/>
            <person name="Simpson J.R."/>
            <person name="Lauterbach L."/>
            <person name="Steele A.D."/>
            <person name="Gui C."/>
            <person name="Meng S."/>
            <person name="Li G."/>
            <person name="Viehrig K."/>
            <person name="Ye F."/>
            <person name="Su P."/>
            <person name="Kiefer A.F."/>
            <person name="Nichols A."/>
            <person name="Cepeda A.J."/>
            <person name="Yan W."/>
            <person name="Fan B."/>
            <person name="Jiang Y."/>
            <person name="Adhikari A."/>
            <person name="Zheng C.-J."/>
            <person name="Schuster L."/>
            <person name="Cowan T.M."/>
            <person name="Smanski M.J."/>
            <person name="Chevrette M.G."/>
            <person name="De Carvalho L.P.S."/>
            <person name="Shen B."/>
        </authorList>
    </citation>
    <scope>NUCLEOTIDE SEQUENCE [LARGE SCALE GENOMIC DNA]</scope>
    <source>
        <strain evidence="13 14">NPDC007147</strain>
    </source>
</reference>
<dbReference type="EMBL" id="JBIAFJ010000023">
    <property type="protein sequence ID" value="MFE9172503.1"/>
    <property type="molecule type" value="Genomic_DNA"/>
</dbReference>
<dbReference type="NCBIfam" id="TIGR00456">
    <property type="entry name" value="argS"/>
    <property type="match status" value="1"/>
</dbReference>
<evidence type="ECO:0000256" key="10">
    <source>
        <dbReference type="RuleBase" id="RU363038"/>
    </source>
</evidence>
<dbReference type="Proteomes" id="UP001601197">
    <property type="component" value="Unassembled WGS sequence"/>
</dbReference>
<dbReference type="EC" id="6.1.1.19" evidence="9"/>
<keyword evidence="14" id="KW-1185">Reference proteome</keyword>
<evidence type="ECO:0000256" key="4">
    <source>
        <dbReference type="ARBA" id="ARBA00022741"/>
    </source>
</evidence>
<evidence type="ECO:0000256" key="1">
    <source>
        <dbReference type="ARBA" id="ARBA00005594"/>
    </source>
</evidence>
<dbReference type="Gene3D" id="1.10.730.10">
    <property type="entry name" value="Isoleucyl-tRNA Synthetase, Domain 1"/>
    <property type="match status" value="1"/>
</dbReference>
<comment type="similarity">
    <text evidence="1 9 10">Belongs to the class-I aminoacyl-tRNA synthetase family.</text>
</comment>
<dbReference type="PANTHER" id="PTHR11956">
    <property type="entry name" value="ARGINYL-TRNA SYNTHETASE"/>
    <property type="match status" value="1"/>
</dbReference>
<dbReference type="SUPFAM" id="SSF47323">
    <property type="entry name" value="Anticodon-binding domain of a subclass of class I aminoacyl-tRNA synthetases"/>
    <property type="match status" value="1"/>
</dbReference>
<dbReference type="GO" id="GO:0004814">
    <property type="term" value="F:arginine-tRNA ligase activity"/>
    <property type="evidence" value="ECO:0007669"/>
    <property type="project" value="UniProtKB-EC"/>
</dbReference>
<dbReference type="InterPro" id="IPR014729">
    <property type="entry name" value="Rossmann-like_a/b/a_fold"/>
</dbReference>
<dbReference type="SUPFAM" id="SSF52374">
    <property type="entry name" value="Nucleotidylyl transferase"/>
    <property type="match status" value="1"/>
</dbReference>
<accession>A0ABW6L0M2</accession>
<dbReference type="Pfam" id="PF03485">
    <property type="entry name" value="Arg_tRNA_synt_N"/>
    <property type="match status" value="1"/>
</dbReference>
<dbReference type="InterPro" id="IPR008909">
    <property type="entry name" value="DALR_anticod-bd"/>
</dbReference>
<name>A0ABW6L0M2_9ACTN</name>
<dbReference type="SUPFAM" id="SSF55190">
    <property type="entry name" value="Arginyl-tRNA synthetase (ArgRS), N-terminal 'additional' domain"/>
    <property type="match status" value="1"/>
</dbReference>
<keyword evidence="3 9" id="KW-0436">Ligase</keyword>
<feature type="domain" description="DALR anticodon binding" evidence="11">
    <location>
        <begin position="472"/>
        <end position="587"/>
    </location>
</feature>
<evidence type="ECO:0000256" key="3">
    <source>
        <dbReference type="ARBA" id="ARBA00022598"/>
    </source>
</evidence>
<evidence type="ECO:0000313" key="13">
    <source>
        <dbReference type="EMBL" id="MFE9172503.1"/>
    </source>
</evidence>
<evidence type="ECO:0000256" key="6">
    <source>
        <dbReference type="ARBA" id="ARBA00022917"/>
    </source>
</evidence>
<keyword evidence="6 9" id="KW-0648">Protein biosynthesis</keyword>
<sequence length="587" mass="64699">MASVTSLTASVHQRLASALSATLPETAAADPLLRRSDRADFQANGILALAKKAKANPRELAAQVVGHVVTGDVIKDVEVSGPGFLNITVTDRAITENLAARVADPEGRLGVPYAEHPGTTVIDYAQPNVAKEMHVGHLRSAVIGDSVVQLLEFAGENVVRRHHIGDWGTQFGMLIQYLDEHPHELDHKASEVSGEEAMSNLDRLYKAARKLFDSDEEFKTRARRRVVDLQAGDPHTVAMWQKFVDESKIYFFSVFEKLDMDVRDPDIVGESGYNDMLAETCRLLEESGVAVRSEGALCVFFDDVKGPDGNPVPLIVQKSDGGYGYAATDLSAIRDRVFNLKANTLLYVVDARQSLHFKMVFETARRAGWLNDDVTAYQLAFGTVLGKDGKPFKTREGETVRLVDLLDEAIDRASAVVREKAQDLSEEEIAERGAQVGIGAVKYADLSTSANRDYKFDLDQMVSLNGDTSVYLQYAYARIRSILRKAGETRPAAHPELELAEAERSLGLHVDAFAEAVREAAAEYAPHKLAAYLYQLASLYTSFYDKCPVLKAETPQQVENRLFLCDVTARTLHQGMALLGIRTPERL</sequence>
<organism evidence="13 14">
    <name type="scientific">Streptomyces kebangsaanensis</name>
    <dbReference type="NCBI Taxonomy" id="864058"/>
    <lineage>
        <taxon>Bacteria</taxon>
        <taxon>Bacillati</taxon>
        <taxon>Actinomycetota</taxon>
        <taxon>Actinomycetes</taxon>
        <taxon>Kitasatosporales</taxon>
        <taxon>Streptomycetaceae</taxon>
        <taxon>Streptomyces</taxon>
    </lineage>
</organism>
<dbReference type="SMART" id="SM01016">
    <property type="entry name" value="Arg_tRNA_synt_N"/>
    <property type="match status" value="1"/>
</dbReference>
<dbReference type="InterPro" id="IPR005148">
    <property type="entry name" value="Arg-tRNA-synth_N"/>
</dbReference>
<evidence type="ECO:0000259" key="11">
    <source>
        <dbReference type="SMART" id="SM00836"/>
    </source>
</evidence>
<gene>
    <name evidence="9 13" type="primary">argS</name>
    <name evidence="13" type="ORF">ACFYNZ_24000</name>
</gene>
<feature type="domain" description="Arginyl tRNA synthetase N-terminal" evidence="12">
    <location>
        <begin position="9"/>
        <end position="89"/>
    </location>
</feature>
<evidence type="ECO:0000256" key="9">
    <source>
        <dbReference type="HAMAP-Rule" id="MF_00123"/>
    </source>
</evidence>
<keyword evidence="5 9" id="KW-0067">ATP-binding</keyword>
<keyword evidence="2 9" id="KW-0963">Cytoplasm</keyword>
<dbReference type="PRINTS" id="PR01038">
    <property type="entry name" value="TRNASYNTHARG"/>
</dbReference>
<dbReference type="InterPro" id="IPR001412">
    <property type="entry name" value="aa-tRNA-synth_I_CS"/>
</dbReference>
<evidence type="ECO:0000256" key="2">
    <source>
        <dbReference type="ARBA" id="ARBA00022490"/>
    </source>
</evidence>
<keyword evidence="4 9" id="KW-0547">Nucleotide-binding</keyword>
<dbReference type="InterPro" id="IPR036695">
    <property type="entry name" value="Arg-tRNA-synth_N_sf"/>
</dbReference>
<evidence type="ECO:0000256" key="5">
    <source>
        <dbReference type="ARBA" id="ARBA00022840"/>
    </source>
</evidence>
<dbReference type="Gene3D" id="3.40.50.620">
    <property type="entry name" value="HUPs"/>
    <property type="match status" value="1"/>
</dbReference>
<protein>
    <recommendedName>
        <fullName evidence="9">Arginine--tRNA ligase</fullName>
        <ecNumber evidence="9">6.1.1.19</ecNumber>
    </recommendedName>
    <alternativeName>
        <fullName evidence="9">Arginyl-tRNA synthetase</fullName>
        <shortName evidence="9">ArgRS</shortName>
    </alternativeName>
</protein>
<dbReference type="InterPro" id="IPR035684">
    <property type="entry name" value="ArgRS_core"/>
</dbReference>
<comment type="catalytic activity">
    <reaction evidence="8 9">
        <text>tRNA(Arg) + L-arginine + ATP = L-arginyl-tRNA(Arg) + AMP + diphosphate</text>
        <dbReference type="Rhea" id="RHEA:20301"/>
        <dbReference type="Rhea" id="RHEA-COMP:9658"/>
        <dbReference type="Rhea" id="RHEA-COMP:9673"/>
        <dbReference type="ChEBI" id="CHEBI:30616"/>
        <dbReference type="ChEBI" id="CHEBI:32682"/>
        <dbReference type="ChEBI" id="CHEBI:33019"/>
        <dbReference type="ChEBI" id="CHEBI:78442"/>
        <dbReference type="ChEBI" id="CHEBI:78513"/>
        <dbReference type="ChEBI" id="CHEBI:456215"/>
        <dbReference type="EC" id="6.1.1.19"/>
    </reaction>
</comment>